<keyword evidence="3" id="KW-1185">Reference proteome</keyword>
<feature type="compositionally biased region" description="Basic and acidic residues" evidence="1">
    <location>
        <begin position="196"/>
        <end position="216"/>
    </location>
</feature>
<sequence>MSHPTSGQSPSASVPSQPPKSEAYNAGTGVNASASAAPMHLRHPMTRNLSEFAVGDTPLATASPTANAPGTDYLSCRRNPYSQPSGNPTAGSLERGVHGGKPTTERERRATRYEGEQDSDGREALQNENEDAQGKMETYGEGEVADAVERTRRRETSGGPHGRVRGEVSFLGEEGDLERMKARQEVERTQIKKMRERGEDVDGRGGREERKPSVEV</sequence>
<evidence type="ECO:0000313" key="2">
    <source>
        <dbReference type="EMBL" id="KAK0663911.1"/>
    </source>
</evidence>
<feature type="compositionally biased region" description="Basic and acidic residues" evidence="1">
    <location>
        <begin position="147"/>
        <end position="156"/>
    </location>
</feature>
<dbReference type="EMBL" id="JAULSY010000126">
    <property type="protein sequence ID" value="KAK0663911.1"/>
    <property type="molecule type" value="Genomic_DNA"/>
</dbReference>
<gene>
    <name evidence="2" type="ORF">QBC41DRAFT_328962</name>
</gene>
<protein>
    <submittedName>
        <fullName evidence="2">Uncharacterized protein</fullName>
    </submittedName>
</protein>
<proteinExistence type="predicted"/>
<name>A0AA39Z4L8_9PEZI</name>
<feature type="region of interest" description="Disordered" evidence="1">
    <location>
        <begin position="1"/>
        <end position="216"/>
    </location>
</feature>
<feature type="compositionally biased region" description="Basic and acidic residues" evidence="1">
    <location>
        <begin position="103"/>
        <end position="125"/>
    </location>
</feature>
<feature type="compositionally biased region" description="Polar residues" evidence="1">
    <location>
        <begin position="80"/>
        <end position="90"/>
    </location>
</feature>
<dbReference type="AlphaFoldDB" id="A0AA39Z4L8"/>
<evidence type="ECO:0000256" key="1">
    <source>
        <dbReference type="SAM" id="MobiDB-lite"/>
    </source>
</evidence>
<dbReference type="Proteomes" id="UP001174997">
    <property type="component" value="Unassembled WGS sequence"/>
</dbReference>
<evidence type="ECO:0000313" key="3">
    <source>
        <dbReference type="Proteomes" id="UP001174997"/>
    </source>
</evidence>
<reference evidence="2" key="1">
    <citation type="submission" date="2023-06" db="EMBL/GenBank/DDBJ databases">
        <title>Genome-scale phylogeny and comparative genomics of the fungal order Sordariales.</title>
        <authorList>
            <consortium name="Lawrence Berkeley National Laboratory"/>
            <person name="Hensen N."/>
            <person name="Bonometti L."/>
            <person name="Westerberg I."/>
            <person name="Brannstrom I.O."/>
            <person name="Guillou S."/>
            <person name="Cros-Aarteil S."/>
            <person name="Calhoun S."/>
            <person name="Haridas S."/>
            <person name="Kuo A."/>
            <person name="Mondo S."/>
            <person name="Pangilinan J."/>
            <person name="Riley R."/>
            <person name="Labutti K."/>
            <person name="Andreopoulos B."/>
            <person name="Lipzen A."/>
            <person name="Chen C."/>
            <person name="Yanf M."/>
            <person name="Daum C."/>
            <person name="Ng V."/>
            <person name="Clum A."/>
            <person name="Steindorff A."/>
            <person name="Ohm R."/>
            <person name="Martin F."/>
            <person name="Silar P."/>
            <person name="Natvig D."/>
            <person name="Lalanne C."/>
            <person name="Gautier V."/>
            <person name="Ament-Velasquez S.L."/>
            <person name="Kruys A."/>
            <person name="Hutchinson M.I."/>
            <person name="Powell A.J."/>
            <person name="Barry K."/>
            <person name="Miller A.N."/>
            <person name="Grigoriev I.V."/>
            <person name="Debuchy R."/>
            <person name="Gladieux P."/>
            <person name="Thoren M.H."/>
            <person name="Johannesson H."/>
        </authorList>
    </citation>
    <scope>NUCLEOTIDE SEQUENCE</scope>
    <source>
        <strain evidence="2">CBS 307.81</strain>
    </source>
</reference>
<organism evidence="2 3">
    <name type="scientific">Cercophora samala</name>
    <dbReference type="NCBI Taxonomy" id="330535"/>
    <lineage>
        <taxon>Eukaryota</taxon>
        <taxon>Fungi</taxon>
        <taxon>Dikarya</taxon>
        <taxon>Ascomycota</taxon>
        <taxon>Pezizomycotina</taxon>
        <taxon>Sordariomycetes</taxon>
        <taxon>Sordariomycetidae</taxon>
        <taxon>Sordariales</taxon>
        <taxon>Lasiosphaeriaceae</taxon>
        <taxon>Cercophora</taxon>
    </lineage>
</organism>
<comment type="caution">
    <text evidence="2">The sequence shown here is derived from an EMBL/GenBank/DDBJ whole genome shotgun (WGS) entry which is preliminary data.</text>
</comment>
<feature type="compositionally biased region" description="Basic and acidic residues" evidence="1">
    <location>
        <begin position="177"/>
        <end position="190"/>
    </location>
</feature>
<feature type="compositionally biased region" description="Low complexity" evidence="1">
    <location>
        <begin position="1"/>
        <end position="21"/>
    </location>
</feature>
<accession>A0AA39Z4L8</accession>